<gene>
    <name evidence="1" type="ORF">IPO85_07080</name>
</gene>
<organism evidence="1 2">
    <name type="scientific">Candidatus Defluviibacterium haderslevense</name>
    <dbReference type="NCBI Taxonomy" id="2981993"/>
    <lineage>
        <taxon>Bacteria</taxon>
        <taxon>Pseudomonadati</taxon>
        <taxon>Bacteroidota</taxon>
        <taxon>Saprospiria</taxon>
        <taxon>Saprospirales</taxon>
        <taxon>Saprospiraceae</taxon>
        <taxon>Candidatus Defluviibacterium</taxon>
    </lineage>
</organism>
<evidence type="ECO:0000313" key="2">
    <source>
        <dbReference type="Proteomes" id="UP000808349"/>
    </source>
</evidence>
<dbReference type="Gene3D" id="2.60.120.200">
    <property type="match status" value="1"/>
</dbReference>
<dbReference type="SUPFAM" id="SSF49899">
    <property type="entry name" value="Concanavalin A-like lectins/glucanases"/>
    <property type="match status" value="1"/>
</dbReference>
<dbReference type="EMBL" id="JADKFW010000004">
    <property type="protein sequence ID" value="MBK9717260.1"/>
    <property type="molecule type" value="Genomic_DNA"/>
</dbReference>
<dbReference type="AlphaFoldDB" id="A0A9D7S8T0"/>
<name>A0A9D7S8T0_9BACT</name>
<proteinExistence type="predicted"/>
<comment type="caution">
    <text evidence="1">The sequence shown here is derived from an EMBL/GenBank/DDBJ whole genome shotgun (WGS) entry which is preliminary data.</text>
</comment>
<dbReference type="Pfam" id="PF13385">
    <property type="entry name" value="Laminin_G_3"/>
    <property type="match status" value="1"/>
</dbReference>
<dbReference type="Pfam" id="PF13585">
    <property type="entry name" value="CHU_C"/>
    <property type="match status" value="1"/>
</dbReference>
<sequence>MKKLIIGFLLFYIGEIVLGQNIVRYNFNNCNLSENNNAAGPLKNSVSAVCDCGIEGDALNISGQDIEFPIELDSFFKNDFTMCISLLLDNPTGEMDIISKTFKCNADTTLSISYRATDSFYLFSLREGFNETVFLAAKADPNSCWQTICLTKQSGDFRAFVNGVEKDRKVINELLRLNHGEPLRINNSPCQPNLLNGLRGRIDQCILADFAFDGSKIKQEYVPQQKIITQDTLIFLGDQFQLRAASNCPGSFQWSPNTGLSTTTSLNPIANPTQDIRYSLSFQLPLCRITDTVFVRVIDKDKVQCEELRLPSAFTPNGDGLNDTYHISNNYLVDQLEYFDILDRNGGLLFSTNDPTIGWDGYSKGKALVPGTYYYRIAYQCKGNQFKTKGSLFLMK</sequence>
<dbReference type="NCBIfam" id="TIGR04131">
    <property type="entry name" value="Bac_Flav_CTERM"/>
    <property type="match status" value="1"/>
</dbReference>
<dbReference type="GO" id="GO:0005975">
    <property type="term" value="P:carbohydrate metabolic process"/>
    <property type="evidence" value="ECO:0007669"/>
    <property type="project" value="UniProtKB-ARBA"/>
</dbReference>
<evidence type="ECO:0000313" key="1">
    <source>
        <dbReference type="EMBL" id="MBK9717260.1"/>
    </source>
</evidence>
<protein>
    <submittedName>
        <fullName evidence="1">Gliding motility-associated C-terminal domain-containing protein</fullName>
    </submittedName>
</protein>
<accession>A0A9D7S8T0</accession>
<dbReference type="InterPro" id="IPR013320">
    <property type="entry name" value="ConA-like_dom_sf"/>
</dbReference>
<dbReference type="Proteomes" id="UP000808349">
    <property type="component" value="Unassembled WGS sequence"/>
</dbReference>
<dbReference type="GO" id="GO:0004553">
    <property type="term" value="F:hydrolase activity, hydrolyzing O-glycosyl compounds"/>
    <property type="evidence" value="ECO:0007669"/>
    <property type="project" value="UniProtKB-ARBA"/>
</dbReference>
<reference evidence="1 2" key="1">
    <citation type="submission" date="2020-10" db="EMBL/GenBank/DDBJ databases">
        <title>Connecting structure to function with the recovery of over 1000 high-quality activated sludge metagenome-assembled genomes encoding full-length rRNA genes using long-read sequencing.</title>
        <authorList>
            <person name="Singleton C.M."/>
            <person name="Petriglieri F."/>
            <person name="Kristensen J.M."/>
            <person name="Kirkegaard R.H."/>
            <person name="Michaelsen T.Y."/>
            <person name="Andersen M.H."/>
            <person name="Karst S.M."/>
            <person name="Dueholm M.S."/>
            <person name="Nielsen P.H."/>
            <person name="Albertsen M."/>
        </authorList>
    </citation>
    <scope>NUCLEOTIDE SEQUENCE [LARGE SCALE GENOMIC DNA]</scope>
    <source>
        <strain evidence="1">Ribe_18-Q3-R11-54_BAT3C.373</strain>
    </source>
</reference>
<dbReference type="InterPro" id="IPR026341">
    <property type="entry name" value="T9SS_type_B"/>
</dbReference>